<evidence type="ECO:0000256" key="4">
    <source>
        <dbReference type="SAM" id="MobiDB-lite"/>
    </source>
</evidence>
<dbReference type="AlphaFoldDB" id="A0AA39CGH6"/>
<name>A0AA39CGH6_9EURO</name>
<feature type="region of interest" description="Disordered" evidence="4">
    <location>
        <begin position="27"/>
        <end position="63"/>
    </location>
</feature>
<keyword evidence="2" id="KW-0689">Ribosomal protein</keyword>
<keyword evidence="6" id="KW-1185">Reference proteome</keyword>
<dbReference type="EMBL" id="JAPDRK010000011">
    <property type="protein sequence ID" value="KAJ9607796.1"/>
    <property type="molecule type" value="Genomic_DNA"/>
</dbReference>
<comment type="similarity">
    <text evidence="1">Belongs to the bacterial ribosomal protein bS21 family.</text>
</comment>
<feature type="compositionally biased region" description="Polar residues" evidence="4">
    <location>
        <begin position="27"/>
        <end position="39"/>
    </location>
</feature>
<dbReference type="GO" id="GO:0003735">
    <property type="term" value="F:structural constituent of ribosome"/>
    <property type="evidence" value="ECO:0007669"/>
    <property type="project" value="InterPro"/>
</dbReference>
<evidence type="ECO:0000313" key="6">
    <source>
        <dbReference type="Proteomes" id="UP001172673"/>
    </source>
</evidence>
<dbReference type="Proteomes" id="UP001172673">
    <property type="component" value="Unassembled WGS sequence"/>
</dbReference>
<organism evidence="5 6">
    <name type="scientific">Cladophialophora chaetospira</name>
    <dbReference type="NCBI Taxonomy" id="386627"/>
    <lineage>
        <taxon>Eukaryota</taxon>
        <taxon>Fungi</taxon>
        <taxon>Dikarya</taxon>
        <taxon>Ascomycota</taxon>
        <taxon>Pezizomycotina</taxon>
        <taxon>Eurotiomycetes</taxon>
        <taxon>Chaetothyriomycetidae</taxon>
        <taxon>Chaetothyriales</taxon>
        <taxon>Herpotrichiellaceae</taxon>
        <taxon>Cladophialophora</taxon>
    </lineage>
</organism>
<dbReference type="PANTHER" id="PTHR41237:SF1">
    <property type="entry name" value="SMALL RIBOSOMAL SUBUNIT PROTEIN BS21M"/>
    <property type="match status" value="1"/>
</dbReference>
<keyword evidence="3" id="KW-0687">Ribonucleoprotein</keyword>
<dbReference type="GO" id="GO:0070124">
    <property type="term" value="P:mitochondrial translational initiation"/>
    <property type="evidence" value="ECO:0007669"/>
    <property type="project" value="TreeGrafter"/>
</dbReference>
<sequence>MKATRPLQSCARYRSNQSSRQHLYISSTHPKLTSHNASRPLSIRPRHFSSTSAPKISRSPPLNAANKFLEDLIRSTRASETKQPQQQTTTNTASTAQDWAAVFEIARQTPKTPQPRPSTQNPTNTVNDWLQAAEAEIKSKPIYLRLRPTLGRTVDGLSGDPTRGFRQMERKCTENNVRQDARSQEKHVRRGQRRKNVRIMRWRKLFMEGFKKELDTVQRMRKQGW</sequence>
<feature type="compositionally biased region" description="Low complexity" evidence="4">
    <location>
        <begin position="81"/>
        <end position="96"/>
    </location>
</feature>
<gene>
    <name evidence="5" type="ORF">H2200_007875</name>
</gene>
<evidence type="ECO:0008006" key="7">
    <source>
        <dbReference type="Google" id="ProtNLM"/>
    </source>
</evidence>
<feature type="region of interest" description="Disordered" evidence="4">
    <location>
        <begin position="1"/>
        <end position="20"/>
    </location>
</feature>
<accession>A0AA39CGH6</accession>
<protein>
    <recommendedName>
        <fullName evidence="7">Ribosomal protein S21</fullName>
    </recommendedName>
</protein>
<dbReference type="GO" id="GO:0005763">
    <property type="term" value="C:mitochondrial small ribosomal subunit"/>
    <property type="evidence" value="ECO:0007669"/>
    <property type="project" value="TreeGrafter"/>
</dbReference>
<evidence type="ECO:0000256" key="3">
    <source>
        <dbReference type="ARBA" id="ARBA00023274"/>
    </source>
</evidence>
<dbReference type="PANTHER" id="PTHR41237">
    <property type="entry name" value="37S RIBOSOMAL PROTEIN MRP21, MITOCHONDRIAL"/>
    <property type="match status" value="1"/>
</dbReference>
<dbReference type="InterPro" id="IPR001911">
    <property type="entry name" value="Ribosomal_bS21"/>
</dbReference>
<feature type="region of interest" description="Disordered" evidence="4">
    <location>
        <begin position="77"/>
        <end position="96"/>
    </location>
</feature>
<evidence type="ECO:0000313" key="5">
    <source>
        <dbReference type="EMBL" id="KAJ9607796.1"/>
    </source>
</evidence>
<proteinExistence type="inferred from homology"/>
<evidence type="ECO:0000256" key="1">
    <source>
        <dbReference type="ARBA" id="ARBA00006640"/>
    </source>
</evidence>
<dbReference type="InterPro" id="IPR052837">
    <property type="entry name" value="Mitoribosomal_bS21"/>
</dbReference>
<reference evidence="5" key="1">
    <citation type="submission" date="2022-10" db="EMBL/GenBank/DDBJ databases">
        <title>Culturing micro-colonial fungi from biological soil crusts in the Mojave desert and describing Neophaeococcomyces mojavensis, and introducing the new genera and species Taxawa tesnikishii.</title>
        <authorList>
            <person name="Kurbessoian T."/>
            <person name="Stajich J.E."/>
        </authorList>
    </citation>
    <scope>NUCLEOTIDE SEQUENCE</scope>
    <source>
        <strain evidence="5">TK_41</strain>
    </source>
</reference>
<comment type="caution">
    <text evidence="5">The sequence shown here is derived from an EMBL/GenBank/DDBJ whole genome shotgun (WGS) entry which is preliminary data.</text>
</comment>
<dbReference type="Pfam" id="PF01165">
    <property type="entry name" value="Ribosomal_S21"/>
    <property type="match status" value="1"/>
</dbReference>
<evidence type="ECO:0000256" key="2">
    <source>
        <dbReference type="ARBA" id="ARBA00022980"/>
    </source>
</evidence>